<feature type="region of interest" description="Disordered" evidence="4">
    <location>
        <begin position="1"/>
        <end position="20"/>
    </location>
</feature>
<dbReference type="Proteomes" id="UP000663828">
    <property type="component" value="Unassembled WGS sequence"/>
</dbReference>
<dbReference type="SMART" id="SM00360">
    <property type="entry name" value="RRM"/>
    <property type="match status" value="1"/>
</dbReference>
<feature type="compositionally biased region" description="Polar residues" evidence="4">
    <location>
        <begin position="7"/>
        <end position="20"/>
    </location>
</feature>
<evidence type="ECO:0000256" key="2">
    <source>
        <dbReference type="ARBA" id="ARBA00022884"/>
    </source>
</evidence>
<evidence type="ECO:0000256" key="4">
    <source>
        <dbReference type="SAM" id="MobiDB-lite"/>
    </source>
</evidence>
<reference evidence="6" key="1">
    <citation type="submission" date="2021-02" db="EMBL/GenBank/DDBJ databases">
        <authorList>
            <person name="Nowell W R."/>
        </authorList>
    </citation>
    <scope>NUCLEOTIDE SEQUENCE</scope>
</reference>
<dbReference type="InterPro" id="IPR000504">
    <property type="entry name" value="RRM_dom"/>
</dbReference>
<dbReference type="PANTHER" id="PTHR23236:SF119">
    <property type="entry name" value="NUCLEAR RNA-BINDING PROTEIN SART-3"/>
    <property type="match status" value="1"/>
</dbReference>
<keyword evidence="2 3" id="KW-0694">RNA-binding</keyword>
<organism evidence="6 7">
    <name type="scientific">Adineta ricciae</name>
    <name type="common">Rotifer</name>
    <dbReference type="NCBI Taxonomy" id="249248"/>
    <lineage>
        <taxon>Eukaryota</taxon>
        <taxon>Metazoa</taxon>
        <taxon>Spiralia</taxon>
        <taxon>Gnathifera</taxon>
        <taxon>Rotifera</taxon>
        <taxon>Eurotatoria</taxon>
        <taxon>Bdelloidea</taxon>
        <taxon>Adinetida</taxon>
        <taxon>Adinetidae</taxon>
        <taxon>Adineta</taxon>
    </lineage>
</organism>
<keyword evidence="7" id="KW-1185">Reference proteome</keyword>
<dbReference type="Gene3D" id="3.30.70.330">
    <property type="match status" value="1"/>
</dbReference>
<sequence length="206" mass="23286">MAHSFTRAPQRTTNTSTNQSLSIHVGNLSYGTNERDLEAFFNEKCGHVKRVRIIYDNNTQQSRGFAFVYFNTDDALNTALNLSDCRLDGRVLRISPAEARNSSSISTNQVAPTAPQIANKHRTQVVHCKKSKYDVYIGRPSDWGNPFVIGKDGDRDDVIRKYRNWIMRQTDLLARIKPELQGKRIACWCKPEACHGDVLAELADAD</sequence>
<accession>A0A816GQ24</accession>
<feature type="domain" description="RRM" evidence="5">
    <location>
        <begin position="21"/>
        <end position="99"/>
    </location>
</feature>
<dbReference type="Pfam" id="PF00076">
    <property type="entry name" value="RRM_1"/>
    <property type="match status" value="1"/>
</dbReference>
<dbReference type="InterPro" id="IPR012677">
    <property type="entry name" value="Nucleotide-bd_a/b_plait_sf"/>
</dbReference>
<dbReference type="AlphaFoldDB" id="A0A816GQ24"/>
<protein>
    <recommendedName>
        <fullName evidence="5">RRM domain-containing protein</fullName>
    </recommendedName>
</protein>
<dbReference type="InterPro" id="IPR025475">
    <property type="entry name" value="DUF4326"/>
</dbReference>
<proteinExistence type="predicted"/>
<evidence type="ECO:0000313" key="6">
    <source>
        <dbReference type="EMBL" id="CAF1677522.1"/>
    </source>
</evidence>
<dbReference type="PANTHER" id="PTHR23236">
    <property type="entry name" value="EUKARYOTIC TRANSLATION INITIATION FACTOR 4B/4H"/>
    <property type="match status" value="1"/>
</dbReference>
<dbReference type="PROSITE" id="PS50102">
    <property type="entry name" value="RRM"/>
    <property type="match status" value="1"/>
</dbReference>
<evidence type="ECO:0000313" key="7">
    <source>
        <dbReference type="Proteomes" id="UP000663828"/>
    </source>
</evidence>
<evidence type="ECO:0000256" key="1">
    <source>
        <dbReference type="ARBA" id="ARBA00022737"/>
    </source>
</evidence>
<keyword evidence="1" id="KW-0677">Repeat</keyword>
<dbReference type="SUPFAM" id="SSF54928">
    <property type="entry name" value="RNA-binding domain, RBD"/>
    <property type="match status" value="1"/>
</dbReference>
<gene>
    <name evidence="6" type="ORF">XAT740_LOCUS59895</name>
</gene>
<dbReference type="EMBL" id="CAJNOR010014277">
    <property type="protein sequence ID" value="CAF1677522.1"/>
    <property type="molecule type" value="Genomic_DNA"/>
</dbReference>
<evidence type="ECO:0000256" key="3">
    <source>
        <dbReference type="PROSITE-ProRule" id="PRU00176"/>
    </source>
</evidence>
<dbReference type="Pfam" id="PF14216">
    <property type="entry name" value="DUF4326"/>
    <property type="match status" value="1"/>
</dbReference>
<dbReference type="InterPro" id="IPR035979">
    <property type="entry name" value="RBD_domain_sf"/>
</dbReference>
<evidence type="ECO:0000259" key="5">
    <source>
        <dbReference type="PROSITE" id="PS50102"/>
    </source>
</evidence>
<name>A0A816GQ24_ADIRI</name>
<comment type="caution">
    <text evidence="6">The sequence shown here is derived from an EMBL/GenBank/DDBJ whole genome shotgun (WGS) entry which is preliminary data.</text>
</comment>
<dbReference type="GO" id="GO:0003723">
    <property type="term" value="F:RNA binding"/>
    <property type="evidence" value="ECO:0007669"/>
    <property type="project" value="UniProtKB-UniRule"/>
</dbReference>